<feature type="transmembrane region" description="Helical" evidence="1">
    <location>
        <begin position="15"/>
        <end position="36"/>
    </location>
</feature>
<dbReference type="EMBL" id="CP009122">
    <property type="protein sequence ID" value="AJA09207.1"/>
    <property type="molecule type" value="Genomic_DNA"/>
</dbReference>
<dbReference type="GO" id="GO:0016787">
    <property type="term" value="F:hydrolase activity"/>
    <property type="evidence" value="ECO:0007669"/>
    <property type="project" value="InterPro"/>
</dbReference>
<evidence type="ECO:0000256" key="1">
    <source>
        <dbReference type="SAM" id="Phobius"/>
    </source>
</evidence>
<keyword evidence="1" id="KW-1133">Transmembrane helix</keyword>
<dbReference type="AlphaFoldDB" id="A0A0A7PMV4"/>
<dbReference type="STRING" id="1515612.SKP52_11550"/>
<accession>A0A0A7PMV4</accession>
<keyword evidence="1" id="KW-0472">Membrane</keyword>
<dbReference type="Proteomes" id="UP000030907">
    <property type="component" value="Chromosome"/>
</dbReference>
<keyword evidence="4" id="KW-1185">Reference proteome</keyword>
<dbReference type="HOGENOM" id="CLU_049878_0_0_5"/>
<evidence type="ECO:0000313" key="3">
    <source>
        <dbReference type="EMBL" id="AJA09207.1"/>
    </source>
</evidence>
<evidence type="ECO:0000259" key="2">
    <source>
        <dbReference type="Pfam" id="PF07486"/>
    </source>
</evidence>
<dbReference type="Gene3D" id="1.10.10.2520">
    <property type="entry name" value="Cell wall hydrolase SleB, domain 1"/>
    <property type="match status" value="1"/>
</dbReference>
<reference evidence="3 4" key="1">
    <citation type="journal article" date="2015" name="Int. J. Syst. Evol. Microbiol.">
        <title>Description of Sphingopyxis fribergensis sp. nov. - a soil bacterium with the ability to degrade styrene and phenylacetic acid.</title>
        <authorList>
            <person name="Oelschlagel M."/>
            <person name="Ruckert C."/>
            <person name="Kalinowski J."/>
            <person name="Schmidt G."/>
            <person name="Schlomann M."/>
            <person name="Tischler D."/>
        </authorList>
    </citation>
    <scope>NUCLEOTIDE SEQUENCE [LARGE SCALE GENOMIC DNA]</scope>
    <source>
        <strain evidence="3 4">Kp5.2</strain>
    </source>
</reference>
<proteinExistence type="predicted"/>
<feature type="domain" description="Cell wall hydrolase SleB" evidence="2">
    <location>
        <begin position="128"/>
        <end position="236"/>
    </location>
</feature>
<gene>
    <name evidence="3" type="ORF">SKP52_11550</name>
</gene>
<sequence length="337" mass="36207">MDQVEKTRRRTRSRILAGAMILLVVSSLAGMGYWLFMHGLGQGRLSPEDIGKRAAVAAARKPPEPVPQMYKPLTPDDALAENATLPFSTAPVERAPPLVVPLNASAFVGRRSAMDCLTAAIYYEAAQESETGKRGVAQVILNRARHPAFPNSICGVVYQGSERKTGCQFTFTCDGSLARKPSRAGWDAARRVAVAALSGYVEPSVGMATHYHADYVVPYWASSLAKIAKLDHHIFYRWSGGWGRRAAFNQSVSQEQLLADQPQIVGMTDLEMIPQAATADVVALPPSSRIIADEVAGALAKRDSSALPRDAIVPSIKADEAPAKPAADMAKGALRID</sequence>
<evidence type="ECO:0000313" key="4">
    <source>
        <dbReference type="Proteomes" id="UP000030907"/>
    </source>
</evidence>
<dbReference type="KEGG" id="sphk:SKP52_11550"/>
<keyword evidence="1" id="KW-0812">Transmembrane</keyword>
<dbReference type="InterPro" id="IPR042047">
    <property type="entry name" value="SleB_dom1"/>
</dbReference>
<organism evidence="3 4">
    <name type="scientific">Sphingopyxis fribergensis</name>
    <dbReference type="NCBI Taxonomy" id="1515612"/>
    <lineage>
        <taxon>Bacteria</taxon>
        <taxon>Pseudomonadati</taxon>
        <taxon>Pseudomonadota</taxon>
        <taxon>Alphaproteobacteria</taxon>
        <taxon>Sphingomonadales</taxon>
        <taxon>Sphingomonadaceae</taxon>
        <taxon>Sphingopyxis</taxon>
    </lineage>
</organism>
<dbReference type="InterPro" id="IPR011105">
    <property type="entry name" value="Cell_wall_hydrolase_SleB"/>
</dbReference>
<dbReference type="Pfam" id="PF07486">
    <property type="entry name" value="Hydrolase_2"/>
    <property type="match status" value="1"/>
</dbReference>
<protein>
    <recommendedName>
        <fullName evidence="2">Cell wall hydrolase SleB domain-containing protein</fullName>
    </recommendedName>
</protein>
<name>A0A0A7PMV4_9SPHN</name>